<dbReference type="InterPro" id="IPR032710">
    <property type="entry name" value="NTF2-like_dom_sf"/>
</dbReference>
<comment type="caution">
    <text evidence="2">The sequence shown here is derived from an EMBL/GenBank/DDBJ whole genome shotgun (WGS) entry which is preliminary data.</text>
</comment>
<feature type="domain" description="SnoaL-like" evidence="1">
    <location>
        <begin position="11"/>
        <end position="113"/>
    </location>
</feature>
<evidence type="ECO:0000313" key="2">
    <source>
        <dbReference type="EMBL" id="MBS9535593.1"/>
    </source>
</evidence>
<evidence type="ECO:0000313" key="3">
    <source>
        <dbReference type="Proteomes" id="UP001519535"/>
    </source>
</evidence>
<dbReference type="Pfam" id="PF12680">
    <property type="entry name" value="SnoaL_2"/>
    <property type="match status" value="1"/>
</dbReference>
<gene>
    <name evidence="2" type="ORF">KIH27_18565</name>
</gene>
<dbReference type="Proteomes" id="UP001519535">
    <property type="component" value="Unassembled WGS sequence"/>
</dbReference>
<organism evidence="2 3">
    <name type="scientific">Mycolicibacter acidiphilus</name>
    <dbReference type="NCBI Taxonomy" id="2835306"/>
    <lineage>
        <taxon>Bacteria</taxon>
        <taxon>Bacillati</taxon>
        <taxon>Actinomycetota</taxon>
        <taxon>Actinomycetes</taxon>
        <taxon>Mycobacteriales</taxon>
        <taxon>Mycobacteriaceae</taxon>
        <taxon>Mycolicibacter</taxon>
    </lineage>
</organism>
<proteinExistence type="predicted"/>
<dbReference type="Gene3D" id="3.10.450.50">
    <property type="match status" value="1"/>
</dbReference>
<reference evidence="2 3" key="1">
    <citation type="submission" date="2021-05" db="EMBL/GenBank/DDBJ databases">
        <title>Mycobacterium acidophilum sp. nov., an extremely acid-tolerant member of the genus Mycobacterium.</title>
        <authorList>
            <person name="Xia J."/>
        </authorList>
    </citation>
    <scope>NUCLEOTIDE SEQUENCE [LARGE SCALE GENOMIC DNA]</scope>
    <source>
        <strain evidence="2 3">M1</strain>
    </source>
</reference>
<sequence length="130" mass="14873">MTKEHVRQVIDTYFRAWTTQDPDLILTIFTPTATYHERVLEAAWCNEAGIRDYWETRVVKEEANIEVELLSLYLDGDTAIAEWEAHFDDVVGGNRKHMLEVAILDFEDGKIAKLREYWAAETVGPATVAG</sequence>
<dbReference type="InterPro" id="IPR037401">
    <property type="entry name" value="SnoaL-like"/>
</dbReference>
<dbReference type="EMBL" id="JAHCLR010000050">
    <property type="protein sequence ID" value="MBS9535593.1"/>
    <property type="molecule type" value="Genomic_DNA"/>
</dbReference>
<evidence type="ECO:0000259" key="1">
    <source>
        <dbReference type="Pfam" id="PF12680"/>
    </source>
</evidence>
<dbReference type="SUPFAM" id="SSF54427">
    <property type="entry name" value="NTF2-like"/>
    <property type="match status" value="1"/>
</dbReference>
<keyword evidence="3" id="KW-1185">Reference proteome</keyword>
<accession>A0ABS5RMQ4</accession>
<protein>
    <submittedName>
        <fullName evidence="2">Nuclear transport factor 2 family protein</fullName>
    </submittedName>
</protein>
<name>A0ABS5RMQ4_9MYCO</name>